<protein>
    <submittedName>
        <fullName evidence="3">Uncharacterized protein</fullName>
    </submittedName>
</protein>
<feature type="region of interest" description="Disordered" evidence="1">
    <location>
        <begin position="88"/>
        <end position="108"/>
    </location>
</feature>
<feature type="compositionally biased region" description="Basic residues" evidence="1">
    <location>
        <begin position="94"/>
        <end position="108"/>
    </location>
</feature>
<dbReference type="Proteomes" id="UP000887565">
    <property type="component" value="Unplaced"/>
</dbReference>
<evidence type="ECO:0000313" key="2">
    <source>
        <dbReference type="Proteomes" id="UP000887565"/>
    </source>
</evidence>
<organism evidence="2 3">
    <name type="scientific">Romanomermis culicivorax</name>
    <name type="common">Nematode worm</name>
    <dbReference type="NCBI Taxonomy" id="13658"/>
    <lineage>
        <taxon>Eukaryota</taxon>
        <taxon>Metazoa</taxon>
        <taxon>Ecdysozoa</taxon>
        <taxon>Nematoda</taxon>
        <taxon>Enoplea</taxon>
        <taxon>Dorylaimia</taxon>
        <taxon>Mermithida</taxon>
        <taxon>Mermithoidea</taxon>
        <taxon>Mermithidae</taxon>
        <taxon>Romanomermis</taxon>
    </lineage>
</organism>
<evidence type="ECO:0000313" key="3">
    <source>
        <dbReference type="WBParaSite" id="nRc.2.0.1.t39279-RA"/>
    </source>
</evidence>
<proteinExistence type="predicted"/>
<dbReference type="WBParaSite" id="nRc.2.0.1.t39279-RA">
    <property type="protein sequence ID" value="nRc.2.0.1.t39279-RA"/>
    <property type="gene ID" value="nRc.2.0.1.g39279"/>
</dbReference>
<name>A0A915KML5_ROMCU</name>
<reference evidence="3" key="1">
    <citation type="submission" date="2022-11" db="UniProtKB">
        <authorList>
            <consortium name="WormBaseParasite"/>
        </authorList>
    </citation>
    <scope>IDENTIFICATION</scope>
</reference>
<sequence length="202" mass="22343">MASRWVIGYFRLSDHGQTFSWYSGRSPKFVQARLLLTELFASVVSEAFYVTAARIETNEMAAKMTSLTLIFSILVMICSALAKNDQEPVQSQSRARRHHGGSGHHGGFHHHGGHFHSGWRNGWGDPFWNSRFFGPGPFYPPPYFGGLPPVVPIGVGQPWVGPVPVGPGPMPVVPGPMPVGAGPINFLWYKHLTDKFKDKFSL</sequence>
<evidence type="ECO:0000256" key="1">
    <source>
        <dbReference type="SAM" id="MobiDB-lite"/>
    </source>
</evidence>
<keyword evidence="2" id="KW-1185">Reference proteome</keyword>
<dbReference type="AlphaFoldDB" id="A0A915KML5"/>
<accession>A0A915KML5</accession>